<proteinExistence type="predicted"/>
<name>A0AAV0GK27_9ASTE</name>
<comment type="caution">
    <text evidence="2">The sequence shown here is derived from an EMBL/GenBank/DDBJ whole genome shotgun (WGS) entry which is preliminary data.</text>
</comment>
<feature type="region of interest" description="Disordered" evidence="1">
    <location>
        <begin position="1"/>
        <end position="49"/>
    </location>
</feature>
<sequence>MSTTSHQLQPPLPPPPPPLTRWIPGTQTPLPPPLVVRAPPRSKTGAEIRKGEKWRAKINIRLIAGSESEIGENGCPKLESRERSRGYGSGRIPRLKWRLEPTTWRL</sequence>
<keyword evidence="3" id="KW-1185">Reference proteome</keyword>
<dbReference type="EMBL" id="CAMAPF010001157">
    <property type="protein sequence ID" value="CAH9148266.1"/>
    <property type="molecule type" value="Genomic_DNA"/>
</dbReference>
<evidence type="ECO:0000313" key="2">
    <source>
        <dbReference type="EMBL" id="CAH9148266.1"/>
    </source>
</evidence>
<accession>A0AAV0GK27</accession>
<dbReference type="AlphaFoldDB" id="A0AAV0GK27"/>
<evidence type="ECO:0000256" key="1">
    <source>
        <dbReference type="SAM" id="MobiDB-lite"/>
    </source>
</evidence>
<feature type="compositionally biased region" description="Pro residues" evidence="1">
    <location>
        <begin position="10"/>
        <end position="19"/>
    </location>
</feature>
<dbReference type="Proteomes" id="UP001152523">
    <property type="component" value="Unassembled WGS sequence"/>
</dbReference>
<reference evidence="2" key="1">
    <citation type="submission" date="2022-07" db="EMBL/GenBank/DDBJ databases">
        <authorList>
            <person name="Macas J."/>
            <person name="Novak P."/>
            <person name="Neumann P."/>
        </authorList>
    </citation>
    <scope>NUCLEOTIDE SEQUENCE</scope>
</reference>
<evidence type="ECO:0000313" key="3">
    <source>
        <dbReference type="Proteomes" id="UP001152523"/>
    </source>
</evidence>
<gene>
    <name evidence="2" type="ORF">CEPIT_LOCUS44376</name>
</gene>
<protein>
    <submittedName>
        <fullName evidence="2">Uncharacterized protein</fullName>
    </submittedName>
</protein>
<organism evidence="2 3">
    <name type="scientific">Cuscuta epithymum</name>
    <dbReference type="NCBI Taxonomy" id="186058"/>
    <lineage>
        <taxon>Eukaryota</taxon>
        <taxon>Viridiplantae</taxon>
        <taxon>Streptophyta</taxon>
        <taxon>Embryophyta</taxon>
        <taxon>Tracheophyta</taxon>
        <taxon>Spermatophyta</taxon>
        <taxon>Magnoliopsida</taxon>
        <taxon>eudicotyledons</taxon>
        <taxon>Gunneridae</taxon>
        <taxon>Pentapetalae</taxon>
        <taxon>asterids</taxon>
        <taxon>lamiids</taxon>
        <taxon>Solanales</taxon>
        <taxon>Convolvulaceae</taxon>
        <taxon>Cuscuteae</taxon>
        <taxon>Cuscuta</taxon>
        <taxon>Cuscuta subgen. Cuscuta</taxon>
    </lineage>
</organism>
<feature type="region of interest" description="Disordered" evidence="1">
    <location>
        <begin position="70"/>
        <end position="90"/>
    </location>
</feature>